<gene>
    <name evidence="1" type="ORF">Ccrd_019824</name>
</gene>
<organism evidence="1 2">
    <name type="scientific">Cynara cardunculus var. scolymus</name>
    <name type="common">Globe artichoke</name>
    <name type="synonym">Cynara scolymus</name>
    <dbReference type="NCBI Taxonomy" id="59895"/>
    <lineage>
        <taxon>Eukaryota</taxon>
        <taxon>Viridiplantae</taxon>
        <taxon>Streptophyta</taxon>
        <taxon>Embryophyta</taxon>
        <taxon>Tracheophyta</taxon>
        <taxon>Spermatophyta</taxon>
        <taxon>Magnoliopsida</taxon>
        <taxon>eudicotyledons</taxon>
        <taxon>Gunneridae</taxon>
        <taxon>Pentapetalae</taxon>
        <taxon>asterids</taxon>
        <taxon>campanulids</taxon>
        <taxon>Asterales</taxon>
        <taxon>Asteraceae</taxon>
        <taxon>Carduoideae</taxon>
        <taxon>Cardueae</taxon>
        <taxon>Carduinae</taxon>
        <taxon>Cynara</taxon>
    </lineage>
</organism>
<sequence>MSKGEKNCKGTLTTPNKINFPSSFSNEIGLYTVTPAHSSGAACSGANPSVLLRLRLTRAAAVAAPHQKPNSDDVTGFEFANIRSYLHHFTHHFMPTSTNKIRIYGIPRHTIL</sequence>
<evidence type="ECO:0000313" key="1">
    <source>
        <dbReference type="EMBL" id="KVI01884.1"/>
    </source>
</evidence>
<protein>
    <submittedName>
        <fullName evidence="1">Uncharacterized protein</fullName>
    </submittedName>
</protein>
<comment type="caution">
    <text evidence="1">The sequence shown here is derived from an EMBL/GenBank/DDBJ whole genome shotgun (WGS) entry which is preliminary data.</text>
</comment>
<reference evidence="1 2" key="1">
    <citation type="journal article" date="2016" name="Sci. Rep.">
        <title>The genome sequence of the outbreeding globe artichoke constructed de novo incorporating a phase-aware low-pass sequencing strategy of F1 progeny.</title>
        <authorList>
            <person name="Scaglione D."/>
            <person name="Reyes-Chin-Wo S."/>
            <person name="Acquadro A."/>
            <person name="Froenicke L."/>
            <person name="Portis E."/>
            <person name="Beitel C."/>
            <person name="Tirone M."/>
            <person name="Mauro R."/>
            <person name="Lo Monaco A."/>
            <person name="Mauromicale G."/>
            <person name="Faccioli P."/>
            <person name="Cattivelli L."/>
            <person name="Rieseberg L."/>
            <person name="Michelmore R."/>
            <person name="Lanteri S."/>
        </authorList>
    </citation>
    <scope>NUCLEOTIDE SEQUENCE [LARGE SCALE GENOMIC DNA]</scope>
    <source>
        <strain evidence="1">2C</strain>
    </source>
</reference>
<accession>A0A103Y3M3</accession>
<keyword evidence="2" id="KW-1185">Reference proteome</keyword>
<name>A0A103Y3M3_CYNCS</name>
<dbReference type="Proteomes" id="UP000243975">
    <property type="component" value="Unassembled WGS sequence"/>
</dbReference>
<dbReference type="AlphaFoldDB" id="A0A103Y3M3"/>
<dbReference type="Gramene" id="KVI01884">
    <property type="protein sequence ID" value="KVI01884"/>
    <property type="gene ID" value="Ccrd_019824"/>
</dbReference>
<evidence type="ECO:0000313" key="2">
    <source>
        <dbReference type="Proteomes" id="UP000243975"/>
    </source>
</evidence>
<proteinExistence type="predicted"/>
<dbReference type="EMBL" id="LEKV01002673">
    <property type="protein sequence ID" value="KVI01884.1"/>
    <property type="molecule type" value="Genomic_DNA"/>
</dbReference>